<proteinExistence type="predicted"/>
<evidence type="ECO:0000256" key="1">
    <source>
        <dbReference type="SAM" id="MobiDB-lite"/>
    </source>
</evidence>
<dbReference type="AlphaFoldDB" id="A0A0B7A5H9"/>
<organism evidence="2">
    <name type="scientific">Arion vulgaris</name>
    <dbReference type="NCBI Taxonomy" id="1028688"/>
    <lineage>
        <taxon>Eukaryota</taxon>
        <taxon>Metazoa</taxon>
        <taxon>Spiralia</taxon>
        <taxon>Lophotrochozoa</taxon>
        <taxon>Mollusca</taxon>
        <taxon>Gastropoda</taxon>
        <taxon>Heterobranchia</taxon>
        <taxon>Euthyneura</taxon>
        <taxon>Panpulmonata</taxon>
        <taxon>Eupulmonata</taxon>
        <taxon>Stylommatophora</taxon>
        <taxon>Helicina</taxon>
        <taxon>Arionoidea</taxon>
        <taxon>Arionidae</taxon>
        <taxon>Arion</taxon>
    </lineage>
</organism>
<feature type="region of interest" description="Disordered" evidence="1">
    <location>
        <begin position="49"/>
        <end position="68"/>
    </location>
</feature>
<name>A0A0B7A5H9_9EUPU</name>
<dbReference type="EMBL" id="HACG01029012">
    <property type="protein sequence ID" value="CEK75877.1"/>
    <property type="molecule type" value="Transcribed_RNA"/>
</dbReference>
<reference evidence="2" key="1">
    <citation type="submission" date="2014-12" db="EMBL/GenBank/DDBJ databases">
        <title>Insight into the proteome of Arion vulgaris.</title>
        <authorList>
            <person name="Aradska J."/>
            <person name="Bulat T."/>
            <person name="Smidak R."/>
            <person name="Sarate P."/>
            <person name="Gangsoo J."/>
            <person name="Sialana F."/>
            <person name="Bilban M."/>
            <person name="Lubec G."/>
        </authorList>
    </citation>
    <scope>NUCLEOTIDE SEQUENCE</scope>
    <source>
        <tissue evidence="2">Skin</tissue>
    </source>
</reference>
<evidence type="ECO:0000313" key="2">
    <source>
        <dbReference type="EMBL" id="CEK75877.1"/>
    </source>
</evidence>
<gene>
    <name evidence="2" type="primary">ORF97426</name>
</gene>
<sequence>MEHLIRMQPNSIVYSLQQQISKEGERQTMTKMDIGAWQNPIKKQLTITQATRAVQDKNKTTKKNNRLH</sequence>
<accession>A0A0B7A5H9</accession>
<protein>
    <submittedName>
        <fullName evidence="2">Uncharacterized protein</fullName>
    </submittedName>
</protein>